<dbReference type="GO" id="GO:0034440">
    <property type="term" value="P:lipid oxidation"/>
    <property type="evidence" value="ECO:0007669"/>
    <property type="project" value="InterPro"/>
</dbReference>
<dbReference type="GO" id="GO:0016702">
    <property type="term" value="F:oxidoreductase activity, acting on single donors with incorporation of molecular oxygen, incorporation of two atoms of oxygen"/>
    <property type="evidence" value="ECO:0007669"/>
    <property type="project" value="InterPro"/>
</dbReference>
<protein>
    <submittedName>
        <fullName evidence="4">Linoleate 9/13-lipoxygenase</fullName>
        <ecNumber evidence="4">1.13.11.-</ecNumber>
    </submittedName>
</protein>
<dbReference type="EMBL" id="PVNK01000072">
    <property type="protein sequence ID" value="PRQ03672.1"/>
    <property type="molecule type" value="Genomic_DNA"/>
</dbReference>
<dbReference type="OrthoDB" id="5288506at2"/>
<feature type="domain" description="Lipoxygenase" evidence="3">
    <location>
        <begin position="1"/>
        <end position="524"/>
    </location>
</feature>
<organism evidence="4 5">
    <name type="scientific">Enhygromyxa salina</name>
    <dbReference type="NCBI Taxonomy" id="215803"/>
    <lineage>
        <taxon>Bacteria</taxon>
        <taxon>Pseudomonadati</taxon>
        <taxon>Myxococcota</taxon>
        <taxon>Polyangia</taxon>
        <taxon>Nannocystales</taxon>
        <taxon>Nannocystaceae</taxon>
        <taxon>Enhygromyxa</taxon>
    </lineage>
</organism>
<proteinExistence type="predicted"/>
<dbReference type="SUPFAM" id="SSF48484">
    <property type="entry name" value="Lipoxigenase"/>
    <property type="match status" value="1"/>
</dbReference>
<accession>A0A2S9YF52</accession>
<evidence type="ECO:0000313" key="5">
    <source>
        <dbReference type="Proteomes" id="UP000237968"/>
    </source>
</evidence>
<dbReference type="Pfam" id="PF00305">
    <property type="entry name" value="Lipoxygenase"/>
    <property type="match status" value="1"/>
</dbReference>
<dbReference type="AlphaFoldDB" id="A0A2S9YF52"/>
<dbReference type="Gene3D" id="3.10.450.60">
    <property type="match status" value="1"/>
</dbReference>
<dbReference type="PROSITE" id="PS51393">
    <property type="entry name" value="LIPOXYGENASE_3"/>
    <property type="match status" value="1"/>
</dbReference>
<dbReference type="InterPro" id="IPR013819">
    <property type="entry name" value="LipOase_C"/>
</dbReference>
<dbReference type="GO" id="GO:0046872">
    <property type="term" value="F:metal ion binding"/>
    <property type="evidence" value="ECO:0007669"/>
    <property type="project" value="UniProtKB-KW"/>
</dbReference>
<dbReference type="EC" id="1.13.11.-" evidence="4"/>
<keyword evidence="2 4" id="KW-0560">Oxidoreductase</keyword>
<comment type="caution">
    <text evidence="4">The sequence shown here is derived from an EMBL/GenBank/DDBJ whole genome shotgun (WGS) entry which is preliminary data.</text>
</comment>
<dbReference type="PRINTS" id="PR00087">
    <property type="entry name" value="LIPOXYGENASE"/>
</dbReference>
<evidence type="ECO:0000259" key="3">
    <source>
        <dbReference type="PROSITE" id="PS51393"/>
    </source>
</evidence>
<keyword evidence="1" id="KW-0479">Metal-binding</keyword>
<keyword evidence="5" id="KW-1185">Reference proteome</keyword>
<dbReference type="InterPro" id="IPR036226">
    <property type="entry name" value="LipOase_C_sf"/>
</dbReference>
<dbReference type="Proteomes" id="UP000237968">
    <property type="component" value="Unassembled WGS sequence"/>
</dbReference>
<evidence type="ECO:0000313" key="4">
    <source>
        <dbReference type="EMBL" id="PRQ03672.1"/>
    </source>
</evidence>
<evidence type="ECO:0000256" key="1">
    <source>
        <dbReference type="ARBA" id="ARBA00022723"/>
    </source>
</evidence>
<name>A0A2S9YF52_9BACT</name>
<sequence>MSIFYDRSFAPYVVPAGIPTDRDMVPDLRWFGGMLQGQVRAALAARVLRLSTSVPAPLRSPRVMRRLDGLLGRVSDRPEGQLPPEGDSEFAYRRVAGVNPLTLARVEGLDDLHPKLRLSDAQLSKLLGSNQSLAERLGAGDLYQLDLSSLRTPKGTDLQAGKFVAASVGLFCHAPGVDSRFPLVPLAIECAAGAADGDTTVVTPLDGERWAAAKHILNAADINYSELCLHLARAHLMTSPFAIALHRNLSKGHPIYQFLLPHLRFELFVEKMAWEQGIKKTTGILVSSLAGTADWSQEVAKTLHQRFSFREQNFHQDLRARGMDETPFAYPYRDDGRLLWGALERFVRAYVELSYPSEDQLHGDKELAAFLAEVASPNGGNVRGLFAGRHLAEREELIEILTQLLFVAGPLHALFHYGSSIELRDLDHNPSFLLGNPLVVGNKALPGLEAIEQYTRAVSTHMQYGRLGDFSGYPIDARPECAALLRCFAAELEEIERRIEQRNVERFAPFVHFLPSRVSNGITV</sequence>
<gene>
    <name evidence="4" type="primary">lox_1</name>
    <name evidence="4" type="ORF">ENSA5_13650</name>
</gene>
<dbReference type="Gene3D" id="1.20.245.10">
    <property type="entry name" value="Lipoxygenase-1, Domain 5"/>
    <property type="match status" value="1"/>
</dbReference>
<dbReference type="PANTHER" id="PTHR11771">
    <property type="entry name" value="LIPOXYGENASE"/>
    <property type="match status" value="1"/>
</dbReference>
<reference evidence="4 5" key="1">
    <citation type="submission" date="2018-03" db="EMBL/GenBank/DDBJ databases">
        <title>Draft Genome Sequences of the Obligatory Marine Myxobacteria Enhygromyxa salina SWB005.</title>
        <authorList>
            <person name="Poehlein A."/>
            <person name="Moghaddam J.A."/>
            <person name="Harms H."/>
            <person name="Alanjari M."/>
            <person name="Koenig G.M."/>
            <person name="Daniel R."/>
            <person name="Schaeberle T.F."/>
        </authorList>
    </citation>
    <scope>NUCLEOTIDE SEQUENCE [LARGE SCALE GENOMIC DNA]</scope>
    <source>
        <strain evidence="4 5">SWB005</strain>
    </source>
</reference>
<evidence type="ECO:0000256" key="2">
    <source>
        <dbReference type="ARBA" id="ARBA00023002"/>
    </source>
</evidence>
<dbReference type="InterPro" id="IPR000907">
    <property type="entry name" value="LipOase"/>
</dbReference>